<name>A0A6A5XII6_9PLEO</name>
<organism evidence="2 3">
    <name type="scientific">Aaosphaeria arxii CBS 175.79</name>
    <dbReference type="NCBI Taxonomy" id="1450172"/>
    <lineage>
        <taxon>Eukaryota</taxon>
        <taxon>Fungi</taxon>
        <taxon>Dikarya</taxon>
        <taxon>Ascomycota</taxon>
        <taxon>Pezizomycotina</taxon>
        <taxon>Dothideomycetes</taxon>
        <taxon>Pleosporomycetidae</taxon>
        <taxon>Pleosporales</taxon>
        <taxon>Pleosporales incertae sedis</taxon>
        <taxon>Aaosphaeria</taxon>
    </lineage>
</organism>
<sequence length="440" mass="48433">MKFDSKKTRARIQTGLERKWRKDDNSSPRFKVSREVGDILRLPNARETFNRWIRFKYPSIALDLSHDDFDDDPKPHRPSGKPNSTPKNNTSAGRKTPEPPKSVHSTPPPNATQTGSGPKDTQQGSGTNTAQQGEAPNTAQPGSGSTSAPTSNAPSPKPTGNKPPEGEDPDKSKPTKKPSKTDKKPVRKQPGGKGDKKNNPNDLSNVEKDYTDLSTVPDSEIEEWVKLTGPLSDTHEPGKDIWWDRFHLQKAFMGGWRHLERKKDENKESKESKKKEASRKRWKTGPAEVDTTLKKGGVDRVPGRLESMAKGKEVFDRRDHFELIPDHARKQVLMAQDDLKSRIGASATATAAGKAAKPAKEKRKHTAAEEGTEKPAKKPKGNATESEESSSQARPSVGEQTEDVAGSSADPATERGTKRDADDADVETARPEPSKRRKSD</sequence>
<proteinExistence type="predicted"/>
<feature type="region of interest" description="Disordered" evidence="1">
    <location>
        <begin position="1"/>
        <end position="29"/>
    </location>
</feature>
<feature type="compositionally biased region" description="Basic and acidic residues" evidence="1">
    <location>
        <begin position="412"/>
        <end position="440"/>
    </location>
</feature>
<feature type="region of interest" description="Disordered" evidence="1">
    <location>
        <begin position="257"/>
        <end position="305"/>
    </location>
</feature>
<feature type="compositionally biased region" description="Low complexity" evidence="1">
    <location>
        <begin position="346"/>
        <end position="356"/>
    </location>
</feature>
<evidence type="ECO:0000313" key="3">
    <source>
        <dbReference type="Proteomes" id="UP000799778"/>
    </source>
</evidence>
<dbReference type="EMBL" id="ML978072">
    <property type="protein sequence ID" value="KAF2012932.1"/>
    <property type="molecule type" value="Genomic_DNA"/>
</dbReference>
<protein>
    <submittedName>
        <fullName evidence="2">Uncharacterized protein</fullName>
    </submittedName>
</protein>
<feature type="compositionally biased region" description="Polar residues" evidence="1">
    <location>
        <begin position="111"/>
        <end position="140"/>
    </location>
</feature>
<feature type="compositionally biased region" description="Basic and acidic residues" evidence="1">
    <location>
        <begin position="169"/>
        <end position="184"/>
    </location>
</feature>
<feature type="region of interest" description="Disordered" evidence="1">
    <location>
        <begin position="346"/>
        <end position="440"/>
    </location>
</feature>
<feature type="compositionally biased region" description="Basic and acidic residues" evidence="1">
    <location>
        <begin position="291"/>
        <end position="305"/>
    </location>
</feature>
<gene>
    <name evidence="2" type="ORF">BU24DRAFT_425531</name>
</gene>
<dbReference type="GeneID" id="54286153"/>
<dbReference type="AlphaFoldDB" id="A0A6A5XII6"/>
<keyword evidence="3" id="KW-1185">Reference proteome</keyword>
<evidence type="ECO:0000313" key="2">
    <source>
        <dbReference type="EMBL" id="KAF2012932.1"/>
    </source>
</evidence>
<dbReference type="Proteomes" id="UP000799778">
    <property type="component" value="Unassembled WGS sequence"/>
</dbReference>
<reference evidence="2" key="1">
    <citation type="journal article" date="2020" name="Stud. Mycol.">
        <title>101 Dothideomycetes genomes: a test case for predicting lifestyles and emergence of pathogens.</title>
        <authorList>
            <person name="Haridas S."/>
            <person name="Albert R."/>
            <person name="Binder M."/>
            <person name="Bloem J."/>
            <person name="Labutti K."/>
            <person name="Salamov A."/>
            <person name="Andreopoulos B."/>
            <person name="Baker S."/>
            <person name="Barry K."/>
            <person name="Bills G."/>
            <person name="Bluhm B."/>
            <person name="Cannon C."/>
            <person name="Castanera R."/>
            <person name="Culley D."/>
            <person name="Daum C."/>
            <person name="Ezra D."/>
            <person name="Gonzalez J."/>
            <person name="Henrissat B."/>
            <person name="Kuo A."/>
            <person name="Liang C."/>
            <person name="Lipzen A."/>
            <person name="Lutzoni F."/>
            <person name="Magnuson J."/>
            <person name="Mondo S."/>
            <person name="Nolan M."/>
            <person name="Ohm R."/>
            <person name="Pangilinan J."/>
            <person name="Park H.-J."/>
            <person name="Ramirez L."/>
            <person name="Alfaro M."/>
            <person name="Sun H."/>
            <person name="Tritt A."/>
            <person name="Yoshinaga Y."/>
            <person name="Zwiers L.-H."/>
            <person name="Turgeon B."/>
            <person name="Goodwin S."/>
            <person name="Spatafora J."/>
            <person name="Crous P."/>
            <person name="Grigoriev I."/>
        </authorList>
    </citation>
    <scope>NUCLEOTIDE SEQUENCE</scope>
    <source>
        <strain evidence="2">CBS 175.79</strain>
    </source>
</reference>
<feature type="compositionally biased region" description="Basic and acidic residues" evidence="1">
    <location>
        <begin position="16"/>
        <end position="29"/>
    </location>
</feature>
<feature type="compositionally biased region" description="Low complexity" evidence="1">
    <location>
        <begin position="141"/>
        <end position="154"/>
    </location>
</feature>
<feature type="compositionally biased region" description="Polar residues" evidence="1">
    <location>
        <begin position="81"/>
        <end position="93"/>
    </location>
</feature>
<feature type="region of interest" description="Disordered" evidence="1">
    <location>
        <begin position="64"/>
        <end position="218"/>
    </location>
</feature>
<feature type="compositionally biased region" description="Basic and acidic residues" evidence="1">
    <location>
        <begin position="193"/>
        <end position="211"/>
    </location>
</feature>
<feature type="compositionally biased region" description="Basic and acidic residues" evidence="1">
    <location>
        <begin position="366"/>
        <end position="376"/>
    </location>
</feature>
<accession>A0A6A5XII6</accession>
<evidence type="ECO:0000256" key="1">
    <source>
        <dbReference type="SAM" id="MobiDB-lite"/>
    </source>
</evidence>
<feature type="compositionally biased region" description="Basic and acidic residues" evidence="1">
    <location>
        <begin position="257"/>
        <end position="275"/>
    </location>
</feature>
<dbReference type="RefSeq" id="XP_033381271.1">
    <property type="nucleotide sequence ID" value="XM_033528756.1"/>
</dbReference>
<feature type="compositionally biased region" description="Basic and acidic residues" evidence="1">
    <location>
        <begin position="64"/>
        <end position="75"/>
    </location>
</feature>
<dbReference type="PRINTS" id="PR01217">
    <property type="entry name" value="PRICHEXTENSN"/>
</dbReference>